<dbReference type="InterPro" id="IPR010696">
    <property type="entry name" value="DUF1272"/>
</dbReference>
<dbReference type="AlphaFoldDB" id="A0A553ZX67"/>
<organism evidence="1 2">
    <name type="scientific">Alkalicoccobacillus porphyridii</name>
    <dbReference type="NCBI Taxonomy" id="2597270"/>
    <lineage>
        <taxon>Bacteria</taxon>
        <taxon>Bacillati</taxon>
        <taxon>Bacillota</taxon>
        <taxon>Bacilli</taxon>
        <taxon>Bacillales</taxon>
        <taxon>Bacillaceae</taxon>
        <taxon>Alkalicoccobacillus</taxon>
    </lineage>
</organism>
<evidence type="ECO:0000313" key="1">
    <source>
        <dbReference type="EMBL" id="TSB46041.1"/>
    </source>
</evidence>
<accession>A0A553ZX67</accession>
<evidence type="ECO:0000313" key="2">
    <source>
        <dbReference type="Proteomes" id="UP000318521"/>
    </source>
</evidence>
<sequence>MALEMKKNCLRCETLLKNHLYAYICVHECTFCPDCTKELKNICPNCGGELVRRPRRPERKIV</sequence>
<dbReference type="EMBL" id="VLXZ01000008">
    <property type="protein sequence ID" value="TSB46041.1"/>
    <property type="molecule type" value="Genomic_DNA"/>
</dbReference>
<dbReference type="Pfam" id="PF06906">
    <property type="entry name" value="DUF1272"/>
    <property type="match status" value="1"/>
</dbReference>
<reference evidence="1 2" key="1">
    <citation type="submission" date="2019-07" db="EMBL/GenBank/DDBJ databases">
        <authorList>
            <person name="Park Y.J."/>
            <person name="Jeong S.E."/>
            <person name="Jung H.S."/>
        </authorList>
    </citation>
    <scope>NUCLEOTIDE SEQUENCE [LARGE SCALE GENOMIC DNA]</scope>
    <source>
        <strain evidence="2">P16(2019)</strain>
    </source>
</reference>
<gene>
    <name evidence="1" type="ORF">FN960_14175</name>
</gene>
<comment type="caution">
    <text evidence="1">The sequence shown here is derived from an EMBL/GenBank/DDBJ whole genome shotgun (WGS) entry which is preliminary data.</text>
</comment>
<keyword evidence="2" id="KW-1185">Reference proteome</keyword>
<dbReference type="OrthoDB" id="9808883at2"/>
<proteinExistence type="predicted"/>
<protein>
    <submittedName>
        <fullName evidence="1">DUF1272 domain-containing protein</fullName>
    </submittedName>
</protein>
<name>A0A553ZX67_9BACI</name>
<dbReference type="Proteomes" id="UP000318521">
    <property type="component" value="Unassembled WGS sequence"/>
</dbReference>
<dbReference type="RefSeq" id="WP_143849381.1">
    <property type="nucleotide sequence ID" value="NZ_VLXZ01000008.1"/>
</dbReference>